<keyword evidence="5" id="KW-1185">Reference proteome</keyword>
<feature type="transmembrane region" description="Helical" evidence="2">
    <location>
        <begin position="441"/>
        <end position="462"/>
    </location>
</feature>
<evidence type="ECO:0000256" key="3">
    <source>
        <dbReference type="SAM" id="SignalP"/>
    </source>
</evidence>
<comment type="caution">
    <text evidence="4">The sequence shown here is derived from an EMBL/GenBank/DDBJ whole genome shotgun (WGS) entry which is preliminary data.</text>
</comment>
<dbReference type="AlphaFoldDB" id="A0A1R1PNB6"/>
<proteinExistence type="predicted"/>
<reference evidence="5" key="1">
    <citation type="submission" date="2017-01" db="EMBL/GenBank/DDBJ databases">
        <authorList>
            <person name="Wang Y."/>
            <person name="White M."/>
            <person name="Kvist S."/>
            <person name="Moncalvo J.-M."/>
        </authorList>
    </citation>
    <scope>NUCLEOTIDE SEQUENCE [LARGE SCALE GENOMIC DNA]</scope>
    <source>
        <strain evidence="5">COL-18-3</strain>
    </source>
</reference>
<protein>
    <submittedName>
        <fullName evidence="4">Uncharacterized protein</fullName>
    </submittedName>
</protein>
<gene>
    <name evidence="4" type="ORF">AX774_g4107</name>
</gene>
<feature type="region of interest" description="Disordered" evidence="1">
    <location>
        <begin position="300"/>
        <end position="330"/>
    </location>
</feature>
<keyword evidence="3" id="KW-0732">Signal</keyword>
<dbReference type="EMBL" id="LSSK01000671">
    <property type="protein sequence ID" value="OMH82403.1"/>
    <property type="molecule type" value="Genomic_DNA"/>
</dbReference>
<feature type="compositionally biased region" description="Low complexity" evidence="1">
    <location>
        <begin position="409"/>
        <end position="427"/>
    </location>
</feature>
<organism evidence="4 5">
    <name type="scientific">Zancudomyces culisetae</name>
    <name type="common">Gut fungus</name>
    <name type="synonym">Smittium culisetae</name>
    <dbReference type="NCBI Taxonomy" id="1213189"/>
    <lineage>
        <taxon>Eukaryota</taxon>
        <taxon>Fungi</taxon>
        <taxon>Fungi incertae sedis</taxon>
        <taxon>Zoopagomycota</taxon>
        <taxon>Kickxellomycotina</taxon>
        <taxon>Harpellomycetes</taxon>
        <taxon>Harpellales</taxon>
        <taxon>Legeriomycetaceae</taxon>
        <taxon>Zancudomyces</taxon>
    </lineage>
</organism>
<feature type="region of interest" description="Disordered" evidence="1">
    <location>
        <begin position="409"/>
        <end position="431"/>
    </location>
</feature>
<accession>A0A1R1PNB6</accession>
<evidence type="ECO:0000256" key="2">
    <source>
        <dbReference type="SAM" id="Phobius"/>
    </source>
</evidence>
<evidence type="ECO:0000256" key="1">
    <source>
        <dbReference type="SAM" id="MobiDB-lite"/>
    </source>
</evidence>
<evidence type="ECO:0000313" key="5">
    <source>
        <dbReference type="Proteomes" id="UP000188320"/>
    </source>
</evidence>
<keyword evidence="2" id="KW-1133">Transmembrane helix</keyword>
<feature type="region of interest" description="Disordered" evidence="1">
    <location>
        <begin position="66"/>
        <end position="87"/>
    </location>
</feature>
<feature type="compositionally biased region" description="Low complexity" evidence="1">
    <location>
        <begin position="144"/>
        <end position="168"/>
    </location>
</feature>
<feature type="chain" id="PRO_5013226637" evidence="3">
    <location>
        <begin position="21"/>
        <end position="463"/>
    </location>
</feature>
<feature type="signal peptide" evidence="3">
    <location>
        <begin position="1"/>
        <end position="20"/>
    </location>
</feature>
<name>A0A1R1PNB6_ZANCU</name>
<keyword evidence="2" id="KW-0812">Transmembrane</keyword>
<sequence>MYNIIRTPLTVLYIVSFLFANGDLVKDKNENQAKSDLKAGYIDANNDVGYGHVTNDNTDFALRKRGGAGAGAGKDSGGTEGGKAEFFGRGGKERFVQKTDFDGVPIEKLVKDTGSNLALMIINPKYINEYNDSISLSSSTGPQTSTTENADSDTNNSNNNNSTSKNNGNSGGSIDVHITPIRPSVRNLGQPFSGIRINTNSGVYGDAVLPVLSYVSLASNSGCLENPNASKMGFNDQNGTMICTLPMNGDSYLTPAQKKTCYEAQDDNSEELGGDPIIAFTAARDDIVLVGITGNLIPQVPASSPSSSPSSSTPSSSSPPSSPPLSSSPSLSSSIACNDIFNSMRLNVRLGKYIGALSAYSNKTVGEIASTSALSGAKVDTASTPDIQALLDSIDQDIIDTRKNFTLAQNTQNTQDTQDTQNSSGNSLGRGGRGRGFGSEFGFGFSHVSLAIVACNFLFLVLI</sequence>
<feature type="compositionally biased region" description="Low complexity" evidence="1">
    <location>
        <begin position="303"/>
        <end position="330"/>
    </location>
</feature>
<evidence type="ECO:0000313" key="4">
    <source>
        <dbReference type="EMBL" id="OMH82403.1"/>
    </source>
</evidence>
<feature type="compositionally biased region" description="Gly residues" evidence="1">
    <location>
        <begin position="67"/>
        <end position="81"/>
    </location>
</feature>
<feature type="region of interest" description="Disordered" evidence="1">
    <location>
        <begin position="136"/>
        <end position="177"/>
    </location>
</feature>
<keyword evidence="2" id="KW-0472">Membrane</keyword>
<dbReference type="Proteomes" id="UP000188320">
    <property type="component" value="Unassembled WGS sequence"/>
</dbReference>